<dbReference type="EMBL" id="AACBVJ010000018">
    <property type="protein sequence ID" value="EAJ9198139.1"/>
    <property type="molecule type" value="Genomic_DNA"/>
</dbReference>
<keyword evidence="2" id="KW-0548">Nucleotidyltransferase</keyword>
<evidence type="ECO:0000259" key="1">
    <source>
        <dbReference type="PROSITE" id="PS50878"/>
    </source>
</evidence>
<organism evidence="2 3">
    <name type="scientific">Campylobacter coli</name>
    <dbReference type="NCBI Taxonomy" id="195"/>
    <lineage>
        <taxon>Bacteria</taxon>
        <taxon>Pseudomonadati</taxon>
        <taxon>Campylobacterota</taxon>
        <taxon>Epsilonproteobacteria</taxon>
        <taxon>Campylobacterales</taxon>
        <taxon>Campylobacteraceae</taxon>
        <taxon>Campylobacter</taxon>
    </lineage>
</organism>
<keyword evidence="2" id="KW-0808">Transferase</keyword>
<dbReference type="InterPro" id="IPR000477">
    <property type="entry name" value="RT_dom"/>
</dbReference>
<reference evidence="2 3" key="1">
    <citation type="submission" date="2018-05" db="EMBL/GenBank/DDBJ databases">
        <authorList>
            <consortium name="PulseNet: The National Subtyping Network for Foodborne Disease Surveillance"/>
            <person name="Tarr C.L."/>
            <person name="Trees E."/>
            <person name="Katz L.S."/>
            <person name="Carleton-Romer H.A."/>
            <person name="Stroika S."/>
            <person name="Kucerova Z."/>
            <person name="Roache K.F."/>
            <person name="Sabol A.L."/>
            <person name="Besser J."/>
            <person name="Gerner-Smidt P."/>
        </authorList>
    </citation>
    <scope>NUCLEOTIDE SEQUENCE [LARGE SCALE GENOMIC DNA]</scope>
    <source>
        <strain evidence="2 3">PNUSAC001435</strain>
    </source>
</reference>
<dbReference type="Pfam" id="PF00078">
    <property type="entry name" value="RVT_1"/>
    <property type="match status" value="1"/>
</dbReference>
<dbReference type="AlphaFoldDB" id="A0A690LGT1"/>
<dbReference type="CDD" id="cd01646">
    <property type="entry name" value="RT_Bac_retron_I"/>
    <property type="match status" value="1"/>
</dbReference>
<dbReference type="NCBIfam" id="NF041748">
    <property type="entry name" value="Drt3b"/>
    <property type="match status" value="1"/>
</dbReference>
<dbReference type="PROSITE" id="PS50878">
    <property type="entry name" value="RT_POL"/>
    <property type="match status" value="1"/>
</dbReference>
<proteinExistence type="predicted"/>
<dbReference type="Proteomes" id="UP000382436">
    <property type="component" value="Unassembled WGS sequence"/>
</dbReference>
<evidence type="ECO:0000313" key="2">
    <source>
        <dbReference type="EMBL" id="EAJ9198139.1"/>
    </source>
</evidence>
<feature type="domain" description="Reverse transcriptase" evidence="1">
    <location>
        <begin position="1"/>
        <end position="260"/>
    </location>
</feature>
<name>A0A690LGT1_CAMCO</name>
<keyword evidence="2" id="KW-0695">RNA-directed DNA polymerase</keyword>
<evidence type="ECO:0000313" key="3">
    <source>
        <dbReference type="Proteomes" id="UP000382436"/>
    </source>
</evidence>
<dbReference type="GO" id="GO:0003964">
    <property type="term" value="F:RNA-directed DNA polymerase activity"/>
    <property type="evidence" value="ECO:0007669"/>
    <property type="project" value="UniProtKB-KW"/>
</dbReference>
<protein>
    <submittedName>
        <fullName evidence="2">RNA-directed DNA polymerase</fullName>
    </submittedName>
</protein>
<accession>A0A690LGT1</accession>
<sequence length="689" mass="83502">MNFYDTYKQAILYFSSKSEFSIRRPYKVANLFYNKNDFTNTKNIDDKLNNSIEIKHHKEKYFKSFFAYKKYSHIYMFYESYEYQKNEKLFKKLYKFDISKCFDSIYTHSIAWAIYDKKTIKDNLNKINNTFADEFDKLMQNMNYKETNGVLIGPEFSRIFAELILQKIDKLVLNKLTKNENNILHKKDYVIFRYVDDYFLFYNEDDVKNLIIQTFNNELQKYKFYLNESKMEEFTKPFITNITIAKKKIKDLLKEFDFDISNKHTINSKDMIINFKAILKENEIKYNDILNYTLAIIDKKIDFIKKDINKNKYIILENIMDDPSKINTELILVKMKKNLNNIKKNKTKDMQKDIENIMQTIDARIKNLKMKKDLEYDTLEKDFIESINNCEKTIEDLKGSVHKYKEITEYINSSLDELSILKDFYETYIDIKDSFKESINESDEFFSFNEDDEFDNIKSSIKNDCLKIKNKLFTHLKEMLKFVFFIYSESDKTSATVKLSLILAKSVNFMNHNYSDKYLKNKLYKLIFDEIHHLLKRNKNRKYSHNQNLYLLINLKEIKNYKKLDFNILEAIFLSEEMNYFDIVVLLYYIENDPEFKKIKEKIKEKILSKYKDFNNKNTELILLSMDIFACPFLDKNFKIEILEYCKIDKKNIQNYIIKFSMKQKFWFTKWKNVDILKELEEKKSYEVY</sequence>
<comment type="caution">
    <text evidence="2">The sequence shown here is derived from an EMBL/GenBank/DDBJ whole genome shotgun (WGS) entry which is preliminary data.</text>
</comment>
<gene>
    <name evidence="2" type="ORF">BZ274_08225</name>
</gene>